<comment type="caution">
    <text evidence="1">The sequence shown here is derived from an EMBL/GenBank/DDBJ whole genome shotgun (WGS) entry which is preliminary data.</text>
</comment>
<evidence type="ECO:0000313" key="1">
    <source>
        <dbReference type="EMBL" id="EMO64886.1"/>
    </source>
</evidence>
<dbReference type="STRING" id="1192866.LEP1GSC133_2745"/>
<evidence type="ECO:0000313" key="2">
    <source>
        <dbReference type="Proteomes" id="UP000012159"/>
    </source>
</evidence>
<organism evidence="1 2">
    <name type="scientific">Leptospira borgpetersenii serovar Pomona str. 200901868</name>
    <dbReference type="NCBI Taxonomy" id="1192866"/>
    <lineage>
        <taxon>Bacteria</taxon>
        <taxon>Pseudomonadati</taxon>
        <taxon>Spirochaetota</taxon>
        <taxon>Spirochaetia</taxon>
        <taxon>Leptospirales</taxon>
        <taxon>Leptospiraceae</taxon>
        <taxon>Leptospira</taxon>
    </lineage>
</organism>
<reference evidence="1 2" key="1">
    <citation type="submission" date="2013-01" db="EMBL/GenBank/DDBJ databases">
        <authorList>
            <person name="Harkins D.M."/>
            <person name="Durkin A.S."/>
            <person name="Brinkac L.M."/>
            <person name="Haft D.H."/>
            <person name="Selengut J.D."/>
            <person name="Sanka R."/>
            <person name="DePew J."/>
            <person name="Purushe J."/>
            <person name="Picardeau M."/>
            <person name="Werts C."/>
            <person name="Goarant C."/>
            <person name="Vinetz J.M."/>
            <person name="Sutton G.G."/>
            <person name="Nierman W.C."/>
            <person name="Fouts D.E."/>
        </authorList>
    </citation>
    <scope>NUCLEOTIDE SEQUENCE [LARGE SCALE GENOMIC DNA]</scope>
    <source>
        <strain evidence="1 2">200901868</strain>
    </source>
</reference>
<protein>
    <submittedName>
        <fullName evidence="1">Uncharacterized protein</fullName>
    </submittedName>
</protein>
<gene>
    <name evidence="1" type="ORF">LEP1GSC133_2745</name>
</gene>
<name>M6WBQ3_LEPBO</name>
<proteinExistence type="predicted"/>
<dbReference type="Proteomes" id="UP000012159">
    <property type="component" value="Unassembled WGS sequence"/>
</dbReference>
<accession>M6WBQ3</accession>
<dbReference type="AlphaFoldDB" id="M6WBQ3"/>
<dbReference type="EMBL" id="AKWF02000018">
    <property type="protein sequence ID" value="EMO64886.1"/>
    <property type="molecule type" value="Genomic_DNA"/>
</dbReference>
<sequence length="53" mass="6386">MIFIILSILRLEFWLRAFTGFWRCANFSHGFFYFQSSDQNADSLFQLCCSFLF</sequence>